<dbReference type="AlphaFoldDB" id="A0A4C1TL75"/>
<evidence type="ECO:0000313" key="2">
    <source>
        <dbReference type="EMBL" id="GBP14956.1"/>
    </source>
</evidence>
<feature type="compositionally biased region" description="Basic and acidic residues" evidence="1">
    <location>
        <begin position="21"/>
        <end position="46"/>
    </location>
</feature>
<name>A0A4C1TL75_EUMVA</name>
<feature type="region of interest" description="Disordered" evidence="1">
    <location>
        <begin position="1"/>
        <end position="46"/>
    </location>
</feature>
<evidence type="ECO:0000256" key="1">
    <source>
        <dbReference type="SAM" id="MobiDB-lite"/>
    </source>
</evidence>
<accession>A0A4C1TL75</accession>
<keyword evidence="3" id="KW-1185">Reference proteome</keyword>
<sequence>MFQMPRTRRKHYASHSRTRSRSYEAKRRRLDDSAHEDSYRKRSRTRDRDRHLVLIMHAIAAIKVQPKICSSVEIFICNERYLKVLPDLIALPY</sequence>
<feature type="compositionally biased region" description="Basic residues" evidence="1">
    <location>
        <begin position="1"/>
        <end position="20"/>
    </location>
</feature>
<dbReference type="OrthoDB" id="10579454at2759"/>
<organism evidence="2 3">
    <name type="scientific">Eumeta variegata</name>
    <name type="common">Bagworm moth</name>
    <name type="synonym">Eumeta japonica</name>
    <dbReference type="NCBI Taxonomy" id="151549"/>
    <lineage>
        <taxon>Eukaryota</taxon>
        <taxon>Metazoa</taxon>
        <taxon>Ecdysozoa</taxon>
        <taxon>Arthropoda</taxon>
        <taxon>Hexapoda</taxon>
        <taxon>Insecta</taxon>
        <taxon>Pterygota</taxon>
        <taxon>Neoptera</taxon>
        <taxon>Endopterygota</taxon>
        <taxon>Lepidoptera</taxon>
        <taxon>Glossata</taxon>
        <taxon>Ditrysia</taxon>
        <taxon>Tineoidea</taxon>
        <taxon>Psychidae</taxon>
        <taxon>Oiketicinae</taxon>
        <taxon>Eumeta</taxon>
    </lineage>
</organism>
<gene>
    <name evidence="2" type="ORF">EVAR_6608_1</name>
</gene>
<evidence type="ECO:0000313" key="3">
    <source>
        <dbReference type="Proteomes" id="UP000299102"/>
    </source>
</evidence>
<proteinExistence type="predicted"/>
<dbReference type="Proteomes" id="UP000299102">
    <property type="component" value="Unassembled WGS sequence"/>
</dbReference>
<dbReference type="EMBL" id="BGZK01000068">
    <property type="protein sequence ID" value="GBP14956.1"/>
    <property type="molecule type" value="Genomic_DNA"/>
</dbReference>
<protein>
    <submittedName>
        <fullName evidence="2">Uncharacterized protein</fullName>
    </submittedName>
</protein>
<comment type="caution">
    <text evidence="2">The sequence shown here is derived from an EMBL/GenBank/DDBJ whole genome shotgun (WGS) entry which is preliminary data.</text>
</comment>
<reference evidence="2 3" key="1">
    <citation type="journal article" date="2019" name="Commun. Biol.">
        <title>The bagworm genome reveals a unique fibroin gene that provides high tensile strength.</title>
        <authorList>
            <person name="Kono N."/>
            <person name="Nakamura H."/>
            <person name="Ohtoshi R."/>
            <person name="Tomita M."/>
            <person name="Numata K."/>
            <person name="Arakawa K."/>
        </authorList>
    </citation>
    <scope>NUCLEOTIDE SEQUENCE [LARGE SCALE GENOMIC DNA]</scope>
</reference>